<dbReference type="AlphaFoldDB" id="A0A6M3LCT2"/>
<gene>
    <name evidence="1" type="ORF">MM415B03442_0004</name>
</gene>
<proteinExistence type="predicted"/>
<sequence length="469" mass="49825">MPQIARLNIDLVARTAKLVAGFKNAQGVIAKFRFAAAAAFKAAGVAAVAFTGAVTAVGAALWRFTRPAFKAVDTAAKLADQIGISVNELLAFQQQSLLTGTSTEVLNQGMLELTKRIGEAQQGYGEGARGLKMLGLSADELSKVGIAESMKRVMESIRNLESPTQKVTAAYAILGGQGQELVTFMNAGREGLDRTAADMAALGLTISRIDAAKIEFANDQMTRMGAITEGLRNKMAAGLAPTLSALIEFLLNMGRTGNSSAKTIATGFDRVNRFIATLINTGMAVRSVFIQLQQGFVNLVATVMRDEHMKKMAGAQMSVAKQEWDKAIRGEFGNAFLKEIENQNAKIGKAFETAGETAAGGFEKGLGGRNWLSDLLTRPGALSLAAFRGTKSALDFLNKPRFGGAQAREYTGSAALTKGSQGAFAAIAESRYFRKQSETAEKQLSVMEATKNILSDIKETGLAILPAVF</sequence>
<reference evidence="1" key="1">
    <citation type="submission" date="2020-03" db="EMBL/GenBank/DDBJ databases">
        <title>The deep terrestrial virosphere.</title>
        <authorList>
            <person name="Holmfeldt K."/>
            <person name="Nilsson E."/>
            <person name="Simone D."/>
            <person name="Lopez-Fernandez M."/>
            <person name="Wu X."/>
            <person name="de Brujin I."/>
            <person name="Lundin D."/>
            <person name="Andersson A."/>
            <person name="Bertilsson S."/>
            <person name="Dopson M."/>
        </authorList>
    </citation>
    <scope>NUCLEOTIDE SEQUENCE</scope>
    <source>
        <strain evidence="1">MM415B03442</strain>
    </source>
</reference>
<protein>
    <submittedName>
        <fullName evidence="1">Putative tail protein</fullName>
    </submittedName>
</protein>
<organism evidence="1">
    <name type="scientific">viral metagenome</name>
    <dbReference type="NCBI Taxonomy" id="1070528"/>
    <lineage>
        <taxon>unclassified sequences</taxon>
        <taxon>metagenomes</taxon>
        <taxon>organismal metagenomes</taxon>
    </lineage>
</organism>
<evidence type="ECO:0000313" key="1">
    <source>
        <dbReference type="EMBL" id="QJA91184.1"/>
    </source>
</evidence>
<name>A0A6M3LCT2_9ZZZZ</name>
<accession>A0A6M3LCT2</accession>
<dbReference type="EMBL" id="MT142968">
    <property type="protein sequence ID" value="QJA91184.1"/>
    <property type="molecule type" value="Genomic_DNA"/>
</dbReference>